<evidence type="ECO:0000313" key="8">
    <source>
        <dbReference type="Proteomes" id="UP000639516"/>
    </source>
</evidence>
<dbReference type="PROSITE" id="PS50850">
    <property type="entry name" value="MFS"/>
    <property type="match status" value="1"/>
</dbReference>
<dbReference type="InterPro" id="IPR020846">
    <property type="entry name" value="MFS_dom"/>
</dbReference>
<dbReference type="PANTHER" id="PTHR23508">
    <property type="entry name" value="CARBOXYLIC ACID TRANSPORTER PROTEIN HOMOLOG"/>
    <property type="match status" value="1"/>
</dbReference>
<evidence type="ECO:0000256" key="3">
    <source>
        <dbReference type="ARBA" id="ARBA00022989"/>
    </source>
</evidence>
<feature type="transmembrane region" description="Helical" evidence="5">
    <location>
        <begin position="152"/>
        <end position="174"/>
    </location>
</feature>
<name>A0ABR7UBW4_9BRAD</name>
<proteinExistence type="predicted"/>
<feature type="transmembrane region" description="Helical" evidence="5">
    <location>
        <begin position="28"/>
        <end position="53"/>
    </location>
</feature>
<organism evidence="7 8">
    <name type="scientific">Bradyrhizobium campsiandrae</name>
    <dbReference type="NCBI Taxonomy" id="1729892"/>
    <lineage>
        <taxon>Bacteria</taxon>
        <taxon>Pseudomonadati</taxon>
        <taxon>Pseudomonadota</taxon>
        <taxon>Alphaproteobacteria</taxon>
        <taxon>Hyphomicrobiales</taxon>
        <taxon>Nitrobacteraceae</taxon>
        <taxon>Bradyrhizobium</taxon>
    </lineage>
</organism>
<dbReference type="InterPro" id="IPR036259">
    <property type="entry name" value="MFS_trans_sf"/>
</dbReference>
<feature type="transmembrane region" description="Helical" evidence="5">
    <location>
        <begin position="386"/>
        <end position="406"/>
    </location>
</feature>
<feature type="transmembrane region" description="Helical" evidence="5">
    <location>
        <begin position="328"/>
        <end position="345"/>
    </location>
</feature>
<keyword evidence="8" id="KW-1185">Reference proteome</keyword>
<feature type="transmembrane region" description="Helical" evidence="5">
    <location>
        <begin position="97"/>
        <end position="113"/>
    </location>
</feature>
<feature type="domain" description="Major facilitator superfamily (MFS) profile" evidence="6">
    <location>
        <begin position="28"/>
        <end position="442"/>
    </location>
</feature>
<dbReference type="Pfam" id="PF00083">
    <property type="entry name" value="Sugar_tr"/>
    <property type="match status" value="1"/>
</dbReference>
<feature type="transmembrane region" description="Helical" evidence="5">
    <location>
        <begin position="119"/>
        <end position="140"/>
    </location>
</feature>
<evidence type="ECO:0000256" key="4">
    <source>
        <dbReference type="ARBA" id="ARBA00023136"/>
    </source>
</evidence>
<evidence type="ECO:0000256" key="2">
    <source>
        <dbReference type="ARBA" id="ARBA00022692"/>
    </source>
</evidence>
<dbReference type="RefSeq" id="WP_188105964.1">
    <property type="nucleotide sequence ID" value="NZ_JAANIH010000052.1"/>
</dbReference>
<evidence type="ECO:0000256" key="1">
    <source>
        <dbReference type="ARBA" id="ARBA00004141"/>
    </source>
</evidence>
<comment type="subcellular location">
    <subcellularLocation>
        <location evidence="1">Membrane</location>
        <topology evidence="1">Multi-pass membrane protein</topology>
    </subcellularLocation>
</comment>
<dbReference type="Gene3D" id="1.20.1250.20">
    <property type="entry name" value="MFS general substrate transporter like domains"/>
    <property type="match status" value="1"/>
</dbReference>
<feature type="transmembrane region" description="Helical" evidence="5">
    <location>
        <begin position="351"/>
        <end position="374"/>
    </location>
</feature>
<reference evidence="7 8" key="1">
    <citation type="journal article" date="2020" name="Arch. Microbiol.">
        <title>Bradyrhizobium campsiandrae sp. nov., a nitrogen-fixing bacterial strain isolated from a native leguminous tree from the Amazon adapted to flooded conditions.</title>
        <authorList>
            <person name="Cabral Michel D."/>
            <person name="Martins da Costa E."/>
            <person name="Azarias Guimaraes A."/>
            <person name="Soares de Carvalho T."/>
            <person name="Santos de Castro Caputo P."/>
            <person name="Willems A."/>
            <person name="de Souza Moreira F.M."/>
        </authorList>
    </citation>
    <scope>NUCLEOTIDE SEQUENCE [LARGE SCALE GENOMIC DNA]</scope>
    <source>
        <strain evidence="8">INPA 384B</strain>
    </source>
</reference>
<sequence>MSGSISIAGVNAGARLDRLPFSTFHCRIILLIGTGMFLDACDIYMAPGILGALVKAGWSDMQTNATFLSATFLGMLLGTFTSGIIGDRYGRRFSYQFNLLLFGGASFAAAFAPNMPMLIALRFLMGIGMGAEIVIGYSTLSEFMPRAVRGRSVAVLSAITNTAVVAAGFGGLWIIPAFGWRYMFGIVGVAALIVWVMRKNMPESPRWLESQGRAKDADALLCSIEAEVAKSRGLPPIGQTTAPVIDAGRFTELFGPSLIRSTILGAIIALVGSVSLYGFLSWVPTFLVKQGLSLNSSLLVTAIMGLGAPLGGVVASLLADRAGRARTLIALTLLEAVLGVAYVYTQSQFELVAVGFGVTLCAYALVALGFGLYIPELFPTRLRIRGVSVAAGTGRLAGAGIQFVIVGLFSHFGIAAVAAFLVTALLVQVVAIIVLGRETQNRSLEDIERTAPEVQGAELRQQLPA</sequence>
<feature type="transmembrane region" description="Helical" evidence="5">
    <location>
        <begin position="258"/>
        <end position="279"/>
    </location>
</feature>
<dbReference type="CDD" id="cd17316">
    <property type="entry name" value="MFS_SV2_like"/>
    <property type="match status" value="1"/>
</dbReference>
<dbReference type="EMBL" id="JAATTO010000031">
    <property type="protein sequence ID" value="MBC9980907.1"/>
    <property type="molecule type" value="Genomic_DNA"/>
</dbReference>
<dbReference type="Proteomes" id="UP000639516">
    <property type="component" value="Unassembled WGS sequence"/>
</dbReference>
<gene>
    <name evidence="7" type="ORF">HA482_22150</name>
</gene>
<protein>
    <submittedName>
        <fullName evidence="7">MFS transporter</fullName>
    </submittedName>
</protein>
<dbReference type="SUPFAM" id="SSF103473">
    <property type="entry name" value="MFS general substrate transporter"/>
    <property type="match status" value="1"/>
</dbReference>
<feature type="transmembrane region" description="Helical" evidence="5">
    <location>
        <begin position="299"/>
        <end position="319"/>
    </location>
</feature>
<feature type="transmembrane region" description="Helical" evidence="5">
    <location>
        <begin position="180"/>
        <end position="197"/>
    </location>
</feature>
<evidence type="ECO:0000313" key="7">
    <source>
        <dbReference type="EMBL" id="MBC9980907.1"/>
    </source>
</evidence>
<feature type="transmembrane region" description="Helical" evidence="5">
    <location>
        <begin position="65"/>
        <end position="85"/>
    </location>
</feature>
<comment type="caution">
    <text evidence="7">The sequence shown here is derived from an EMBL/GenBank/DDBJ whole genome shotgun (WGS) entry which is preliminary data.</text>
</comment>
<keyword evidence="3 5" id="KW-1133">Transmembrane helix</keyword>
<feature type="transmembrane region" description="Helical" evidence="5">
    <location>
        <begin position="412"/>
        <end position="435"/>
    </location>
</feature>
<keyword evidence="4 5" id="KW-0472">Membrane</keyword>
<evidence type="ECO:0000259" key="6">
    <source>
        <dbReference type="PROSITE" id="PS50850"/>
    </source>
</evidence>
<dbReference type="InterPro" id="IPR005828">
    <property type="entry name" value="MFS_sugar_transport-like"/>
</dbReference>
<dbReference type="PANTHER" id="PTHR23508:SF10">
    <property type="entry name" value="CARBOXYLIC ACID TRANSPORTER PROTEIN HOMOLOG"/>
    <property type="match status" value="1"/>
</dbReference>
<evidence type="ECO:0000256" key="5">
    <source>
        <dbReference type="SAM" id="Phobius"/>
    </source>
</evidence>
<accession>A0ABR7UBW4</accession>
<keyword evidence="2 5" id="KW-0812">Transmembrane</keyword>